<dbReference type="InterPro" id="IPR052711">
    <property type="entry name" value="Zinc_ADH-like"/>
</dbReference>
<evidence type="ECO:0000259" key="1">
    <source>
        <dbReference type="SMART" id="SM00829"/>
    </source>
</evidence>
<dbReference type="InterPro" id="IPR013149">
    <property type="entry name" value="ADH-like_C"/>
</dbReference>
<dbReference type="Gene3D" id="3.40.50.720">
    <property type="entry name" value="NAD(P)-binding Rossmann-like Domain"/>
    <property type="match status" value="1"/>
</dbReference>
<feature type="domain" description="Enoyl reductase (ER)" evidence="1">
    <location>
        <begin position="11"/>
        <end position="335"/>
    </location>
</feature>
<dbReference type="RefSeq" id="WP_014801883.1">
    <property type="nucleotide sequence ID" value="NC_018020.1"/>
</dbReference>
<sequence length="338" mass="36604">MKAHVLENSFGIENISLREREVADLDSHEIRIAMKAVSLNFRDYLMVTGNYNPKLKLPMVPLSDGAGEVVAVGKSVTRFKVGDRVMPTFSQNWIAKRPVSDDLRKSTLGGPLDGTACEIMQVPEWAAVEIPEGLSYAEAATLPCAALTAWSSLVTMNQAKPGEYVVVLGTGGVSIFALQFAKMLGCKVIATSSSDDKLKKAEELGADYVINYKEKPDWAKEVRKITKMQGADHIIEVGGAGTLEQSIRAVRMDGVINLIGILAGSSKELNLLPILMQNVRMQGILVGGREAFEDMCRAVTANGLKPAIDKTFGFAELQDSIRYLKSGSHFGKVVVEVG</sequence>
<accession>I4B258</accession>
<dbReference type="CDD" id="cd08276">
    <property type="entry name" value="MDR7"/>
    <property type="match status" value="1"/>
</dbReference>
<dbReference type="InterPro" id="IPR020843">
    <property type="entry name" value="ER"/>
</dbReference>
<dbReference type="SMART" id="SM00829">
    <property type="entry name" value="PKS_ER"/>
    <property type="match status" value="1"/>
</dbReference>
<dbReference type="PANTHER" id="PTHR45033:SF2">
    <property type="entry name" value="ZINC-TYPE ALCOHOL DEHYDROGENASE-LIKE PROTEIN C1773.06C"/>
    <property type="match status" value="1"/>
</dbReference>
<dbReference type="Gene3D" id="3.90.180.10">
    <property type="entry name" value="Medium-chain alcohol dehydrogenases, catalytic domain"/>
    <property type="match status" value="1"/>
</dbReference>
<dbReference type="EMBL" id="CP002959">
    <property type="protein sequence ID" value="AFM11365.1"/>
    <property type="molecule type" value="Genomic_DNA"/>
</dbReference>
<dbReference type="Pfam" id="PF08240">
    <property type="entry name" value="ADH_N"/>
    <property type="match status" value="1"/>
</dbReference>
<dbReference type="AlphaFoldDB" id="I4B258"/>
<dbReference type="InterPro" id="IPR013154">
    <property type="entry name" value="ADH-like_N"/>
</dbReference>
<organism evidence="2 3">
    <name type="scientific">Turneriella parva (strain ATCC BAA-1111 / DSM 21527 / NCTC 11395 / H)</name>
    <name type="common">Leptospira parva</name>
    <dbReference type="NCBI Taxonomy" id="869212"/>
    <lineage>
        <taxon>Bacteria</taxon>
        <taxon>Pseudomonadati</taxon>
        <taxon>Spirochaetota</taxon>
        <taxon>Spirochaetia</taxon>
        <taxon>Leptospirales</taxon>
        <taxon>Leptospiraceae</taxon>
        <taxon>Turneriella</taxon>
    </lineage>
</organism>
<gene>
    <name evidence="2" type="ordered locus">Turpa_0714</name>
</gene>
<dbReference type="PATRIC" id="fig|869212.3.peg.689"/>
<dbReference type="HOGENOM" id="CLU_026673_3_4_12"/>
<dbReference type="GO" id="GO:0016491">
    <property type="term" value="F:oxidoreductase activity"/>
    <property type="evidence" value="ECO:0007669"/>
    <property type="project" value="InterPro"/>
</dbReference>
<protein>
    <submittedName>
        <fullName evidence="2">Alcohol dehydrogenase zinc-binding domain protein</fullName>
    </submittedName>
</protein>
<dbReference type="Proteomes" id="UP000006048">
    <property type="component" value="Chromosome"/>
</dbReference>
<reference evidence="2 3" key="1">
    <citation type="submission" date="2012-06" db="EMBL/GenBank/DDBJ databases">
        <title>The complete chromosome of genome of Turneriella parva DSM 21527.</title>
        <authorList>
            <consortium name="US DOE Joint Genome Institute (JGI-PGF)"/>
            <person name="Lucas S."/>
            <person name="Han J."/>
            <person name="Lapidus A."/>
            <person name="Bruce D."/>
            <person name="Goodwin L."/>
            <person name="Pitluck S."/>
            <person name="Peters L."/>
            <person name="Kyrpides N."/>
            <person name="Mavromatis K."/>
            <person name="Ivanova N."/>
            <person name="Mikhailova N."/>
            <person name="Chertkov O."/>
            <person name="Detter J.C."/>
            <person name="Tapia R."/>
            <person name="Han C."/>
            <person name="Land M."/>
            <person name="Hauser L."/>
            <person name="Markowitz V."/>
            <person name="Cheng J.-F."/>
            <person name="Hugenholtz P."/>
            <person name="Woyke T."/>
            <person name="Wu D."/>
            <person name="Gronow S."/>
            <person name="Wellnitz S."/>
            <person name="Brambilla E."/>
            <person name="Klenk H.-P."/>
            <person name="Eisen J.A."/>
        </authorList>
    </citation>
    <scope>NUCLEOTIDE SEQUENCE [LARGE SCALE GENOMIC DNA]</scope>
    <source>
        <strain evidence="3">ATCC BAA-1111 / DSM 21527 / NCTC 11395 / H</strain>
    </source>
</reference>
<proteinExistence type="predicted"/>
<dbReference type="STRING" id="869212.Turpa_0714"/>
<dbReference type="SUPFAM" id="SSF50129">
    <property type="entry name" value="GroES-like"/>
    <property type="match status" value="1"/>
</dbReference>
<dbReference type="OrthoDB" id="9787435at2"/>
<dbReference type="SUPFAM" id="SSF51735">
    <property type="entry name" value="NAD(P)-binding Rossmann-fold domains"/>
    <property type="match status" value="1"/>
</dbReference>
<dbReference type="InterPro" id="IPR011032">
    <property type="entry name" value="GroES-like_sf"/>
</dbReference>
<dbReference type="Pfam" id="PF00107">
    <property type="entry name" value="ADH_zinc_N"/>
    <property type="match status" value="1"/>
</dbReference>
<dbReference type="KEGG" id="tpx:Turpa_0714"/>
<evidence type="ECO:0000313" key="3">
    <source>
        <dbReference type="Proteomes" id="UP000006048"/>
    </source>
</evidence>
<keyword evidence="3" id="KW-1185">Reference proteome</keyword>
<dbReference type="InterPro" id="IPR036291">
    <property type="entry name" value="NAD(P)-bd_dom_sf"/>
</dbReference>
<name>I4B258_TURPD</name>
<dbReference type="PANTHER" id="PTHR45033">
    <property type="match status" value="1"/>
</dbReference>
<evidence type="ECO:0000313" key="2">
    <source>
        <dbReference type="EMBL" id="AFM11365.1"/>
    </source>
</evidence>